<keyword evidence="1" id="KW-0472">Membrane</keyword>
<sequence>MSAFFVRKPALVSVYARILKVCNSLIFSVLCYFMPKTPLFYPL</sequence>
<evidence type="ECO:0000313" key="2">
    <source>
        <dbReference type="EMBL" id="PXX21527.1"/>
    </source>
</evidence>
<comment type="caution">
    <text evidence="2">The sequence shown here is derived from an EMBL/GenBank/DDBJ whole genome shotgun (WGS) entry which is preliminary data.</text>
</comment>
<protein>
    <submittedName>
        <fullName evidence="2">Uncharacterized protein</fullName>
    </submittedName>
</protein>
<dbReference type="STRING" id="1122991.GCA_000613445_01800"/>
<accession>A0A318I1N1</accession>
<dbReference type="Proteomes" id="UP000248314">
    <property type="component" value="Unassembled WGS sequence"/>
</dbReference>
<name>A0A318I1N1_9BACT</name>
<reference evidence="2 3" key="1">
    <citation type="submission" date="2018-05" db="EMBL/GenBank/DDBJ databases">
        <title>Genomic Encyclopedia of Type Strains, Phase I: the one thousand microbial genomes (KMG-I) project.</title>
        <authorList>
            <person name="Kyrpides N."/>
        </authorList>
    </citation>
    <scope>NUCLEOTIDE SEQUENCE [LARGE SCALE GENOMIC DNA]</scope>
    <source>
        <strain evidence="2 3">DSM 15611</strain>
    </source>
</reference>
<evidence type="ECO:0000313" key="3">
    <source>
        <dbReference type="Proteomes" id="UP000248314"/>
    </source>
</evidence>
<gene>
    <name evidence="2" type="ORF">EJ73_01669</name>
</gene>
<dbReference type="EMBL" id="QJJX01000018">
    <property type="protein sequence ID" value="PXX21527.1"/>
    <property type="molecule type" value="Genomic_DNA"/>
</dbReference>
<dbReference type="AlphaFoldDB" id="A0A318I1N1"/>
<feature type="transmembrane region" description="Helical" evidence="1">
    <location>
        <begin position="12"/>
        <end position="35"/>
    </location>
</feature>
<keyword evidence="3" id="KW-1185">Reference proteome</keyword>
<evidence type="ECO:0000256" key="1">
    <source>
        <dbReference type="SAM" id="Phobius"/>
    </source>
</evidence>
<keyword evidence="1" id="KW-1133">Transmembrane helix</keyword>
<keyword evidence="1" id="KW-0812">Transmembrane</keyword>
<organism evidence="2 3">
    <name type="scientific">Hoylesella shahii DSM 15611 = JCM 12083</name>
    <dbReference type="NCBI Taxonomy" id="1122991"/>
    <lineage>
        <taxon>Bacteria</taxon>
        <taxon>Pseudomonadati</taxon>
        <taxon>Bacteroidota</taxon>
        <taxon>Bacteroidia</taxon>
        <taxon>Bacteroidales</taxon>
        <taxon>Prevotellaceae</taxon>
        <taxon>Hoylesella</taxon>
    </lineage>
</organism>
<proteinExistence type="predicted"/>